<dbReference type="EMBL" id="CAADFI010000195">
    <property type="protein sequence ID" value="VFK00564.1"/>
    <property type="molecule type" value="Genomic_DNA"/>
</dbReference>
<dbReference type="EMBL" id="CAADFG010000030">
    <property type="protein sequence ID" value="VFJ91293.1"/>
    <property type="molecule type" value="Genomic_DNA"/>
</dbReference>
<organism evidence="2">
    <name type="scientific">Candidatus Kentrum eta</name>
    <dbReference type="NCBI Taxonomy" id="2126337"/>
    <lineage>
        <taxon>Bacteria</taxon>
        <taxon>Pseudomonadati</taxon>
        <taxon>Pseudomonadota</taxon>
        <taxon>Gammaproteobacteria</taxon>
        <taxon>Candidatus Kentrum</taxon>
    </lineage>
</organism>
<sequence length="127" mass="13757">MTTTRMGNFPRTATGGSREITLCRSKLHGRQRLLTGPGRDAEQLHADDPIIFIEVQDHAGAHLFGFDDPAFALVPKLQLGCAVLESLTSFLLSEVNYRHTGKTTMHIAIGNIPNPVGVGPLRVPFPG</sequence>
<evidence type="ECO:0000313" key="1">
    <source>
        <dbReference type="EMBL" id="VFJ91293.1"/>
    </source>
</evidence>
<accession>A0A450V358</accession>
<name>A0A450V358_9GAMM</name>
<reference evidence="2" key="1">
    <citation type="submission" date="2019-02" db="EMBL/GenBank/DDBJ databases">
        <authorList>
            <person name="Gruber-Vodicka R. H."/>
            <person name="Seah K. B. B."/>
        </authorList>
    </citation>
    <scope>NUCLEOTIDE SEQUENCE</scope>
    <source>
        <strain evidence="2">BECK_SA2B12</strain>
        <strain evidence="1">BECK_SA2B15</strain>
        <strain evidence="3">BECK_SA2B20</strain>
    </source>
</reference>
<dbReference type="AlphaFoldDB" id="A0A450V358"/>
<evidence type="ECO:0000313" key="2">
    <source>
        <dbReference type="EMBL" id="VFJ99185.1"/>
    </source>
</evidence>
<gene>
    <name evidence="1" type="ORF">BECKH772A_GA0070896_100308</name>
    <name evidence="3" type="ORF">BECKH772B_GA0070898_101952</name>
    <name evidence="2" type="ORF">BECKH772C_GA0070978_1002924</name>
</gene>
<dbReference type="EMBL" id="CAADFJ010000029">
    <property type="protein sequence ID" value="VFJ99185.1"/>
    <property type="molecule type" value="Genomic_DNA"/>
</dbReference>
<evidence type="ECO:0000313" key="3">
    <source>
        <dbReference type="EMBL" id="VFK00564.1"/>
    </source>
</evidence>
<protein>
    <submittedName>
        <fullName evidence="2">Uncharacterized protein</fullName>
    </submittedName>
</protein>
<proteinExistence type="predicted"/>